<dbReference type="EMBL" id="CAJVCE010000006">
    <property type="protein sequence ID" value="CAG7639338.1"/>
    <property type="molecule type" value="Genomic_DNA"/>
</dbReference>
<keyword evidence="5" id="KW-1185">Reference proteome</keyword>
<dbReference type="RefSeq" id="WP_218098869.1">
    <property type="nucleotide sequence ID" value="NZ_CAJVCE010000006.1"/>
</dbReference>
<protein>
    <submittedName>
        <fullName evidence="4">Arylsulfatase</fullName>
        <ecNumber evidence="4">3.1.6.1</ecNumber>
    </submittedName>
</protein>
<dbReference type="PANTHER" id="PTHR45953:SF1">
    <property type="entry name" value="IDURONATE 2-SULFATASE"/>
    <property type="match status" value="1"/>
</dbReference>
<keyword evidence="2 4" id="KW-0378">Hydrolase</keyword>
<dbReference type="PROSITE" id="PS00523">
    <property type="entry name" value="SULFATASE_1"/>
    <property type="match status" value="1"/>
</dbReference>
<evidence type="ECO:0000256" key="1">
    <source>
        <dbReference type="ARBA" id="ARBA00022723"/>
    </source>
</evidence>
<organism evidence="4 5">
    <name type="scientific">Paenibacillus allorhizosphaerae</name>
    <dbReference type="NCBI Taxonomy" id="2849866"/>
    <lineage>
        <taxon>Bacteria</taxon>
        <taxon>Bacillati</taxon>
        <taxon>Bacillota</taxon>
        <taxon>Bacilli</taxon>
        <taxon>Bacillales</taxon>
        <taxon>Paenibacillaceae</taxon>
        <taxon>Paenibacillus</taxon>
    </lineage>
</organism>
<keyword evidence="1" id="KW-0479">Metal-binding</keyword>
<proteinExistence type="predicted"/>
<dbReference type="PANTHER" id="PTHR45953">
    <property type="entry name" value="IDURONATE 2-SULFATASE"/>
    <property type="match status" value="1"/>
</dbReference>
<evidence type="ECO:0000313" key="5">
    <source>
        <dbReference type="Proteomes" id="UP000730618"/>
    </source>
</evidence>
<dbReference type="Pfam" id="PF00884">
    <property type="entry name" value="Sulfatase"/>
    <property type="match status" value="1"/>
</dbReference>
<dbReference type="InterPro" id="IPR000917">
    <property type="entry name" value="Sulfatase_N"/>
</dbReference>
<dbReference type="InterPro" id="IPR024607">
    <property type="entry name" value="Sulfatase_CS"/>
</dbReference>
<evidence type="ECO:0000256" key="2">
    <source>
        <dbReference type="ARBA" id="ARBA00022801"/>
    </source>
</evidence>
<evidence type="ECO:0000313" key="4">
    <source>
        <dbReference type="EMBL" id="CAG7639338.1"/>
    </source>
</evidence>
<dbReference type="Proteomes" id="UP000730618">
    <property type="component" value="Unassembled WGS sequence"/>
</dbReference>
<gene>
    <name evidence="4" type="ORF">PAECIP111802_02533</name>
</gene>
<name>A0ABM8VGQ1_9BACL</name>
<feature type="domain" description="Sulfatase N-terminal" evidence="3">
    <location>
        <begin position="9"/>
        <end position="344"/>
    </location>
</feature>
<dbReference type="EC" id="3.1.6.1" evidence="4"/>
<accession>A0ABM8VGQ1</accession>
<dbReference type="GO" id="GO:0004065">
    <property type="term" value="F:arylsulfatase activity"/>
    <property type="evidence" value="ECO:0007669"/>
    <property type="project" value="UniProtKB-EC"/>
</dbReference>
<evidence type="ECO:0000259" key="3">
    <source>
        <dbReference type="Pfam" id="PF00884"/>
    </source>
</evidence>
<sequence length="497" mass="56574">MNLNNEKTNVIVIMTDQQRADARGLEGYPLDPTPFLDSLAQRGTWFNKAYTTMPVCGPARTSLLTGCWPSAHRVSGNFCLNQAVYSKDLFDVAGEQGYATALIGKNHSYMKPEQKTDFHLLQGHWGGFGPERTVEEQAYDQWLKTLSQVSLEPTPFPLKCQLPYRAVTAAQQWVKQVKDRPFFMWLSFPEPHNPYQVPEPYYSMFTPEQLPPLQADVQQRIAKGDKWKFYGEQIAHFLPDYRERIPRARSNYLGMLRLIDDQIRRFVEFLEAEALMERTLIVFMSDHGDFLGEYELLKKGPEAPEILARIPLQFHGPGVAASRSPHPAHVSLADVMPTLCEVMGSPIPAGVQGRSLWPLLTGQDYPQQEFASVFVEHGYGGLYHLDGNPPEFNLIGSVTNDVVEFNELNRYTQSGWLRTVRKGEWKLNMDMKGKGELYRVSNDPLELDNLYGQAEHSGIEREMLAELCAWMIRSQAPTLPDTKLYPLKTGTRNYLHG</sequence>
<reference evidence="4 5" key="1">
    <citation type="submission" date="2021-06" db="EMBL/GenBank/DDBJ databases">
        <authorList>
            <person name="Criscuolo A."/>
        </authorList>
    </citation>
    <scope>NUCLEOTIDE SEQUENCE [LARGE SCALE GENOMIC DNA]</scope>
    <source>
        <strain evidence="5">CIP 111802</strain>
    </source>
</reference>
<comment type="caution">
    <text evidence="4">The sequence shown here is derived from an EMBL/GenBank/DDBJ whole genome shotgun (WGS) entry which is preliminary data.</text>
</comment>